<name>A0ACC3TPK0_9ASCO</name>
<evidence type="ECO:0000313" key="2">
    <source>
        <dbReference type="Proteomes" id="UP001489719"/>
    </source>
</evidence>
<reference evidence="2" key="1">
    <citation type="journal article" date="2024" name="Front. Bioeng. Biotechnol.">
        <title>Genome-scale model development and genomic sequencing of the oleaginous clade Lipomyces.</title>
        <authorList>
            <person name="Czajka J.J."/>
            <person name="Han Y."/>
            <person name="Kim J."/>
            <person name="Mondo S.J."/>
            <person name="Hofstad B.A."/>
            <person name="Robles A."/>
            <person name="Haridas S."/>
            <person name="Riley R."/>
            <person name="LaButti K."/>
            <person name="Pangilinan J."/>
            <person name="Andreopoulos W."/>
            <person name="Lipzen A."/>
            <person name="Yan J."/>
            <person name="Wang M."/>
            <person name="Ng V."/>
            <person name="Grigoriev I.V."/>
            <person name="Spatafora J.W."/>
            <person name="Magnuson J.K."/>
            <person name="Baker S.E."/>
            <person name="Pomraning K.R."/>
        </authorList>
    </citation>
    <scope>NUCLEOTIDE SEQUENCE [LARGE SCALE GENOMIC DNA]</scope>
    <source>
        <strain evidence="2">CBS 10300</strain>
    </source>
</reference>
<sequence>MVEECLKQTQAHGVAVEDIVGDYSSPTVLINGLDVVSGQSGPAEGEMSCRVDVPTKEMIAAALERSLADRV</sequence>
<evidence type="ECO:0000313" key="1">
    <source>
        <dbReference type="EMBL" id="KAK9323089.1"/>
    </source>
</evidence>
<protein>
    <submittedName>
        <fullName evidence="1">Uncharacterized protein</fullName>
    </submittedName>
</protein>
<comment type="caution">
    <text evidence="1">The sequence shown here is derived from an EMBL/GenBank/DDBJ whole genome shotgun (WGS) entry which is preliminary data.</text>
</comment>
<dbReference type="EMBL" id="MU970066">
    <property type="protein sequence ID" value="KAK9323089.1"/>
    <property type="molecule type" value="Genomic_DNA"/>
</dbReference>
<keyword evidence="2" id="KW-1185">Reference proteome</keyword>
<organism evidence="1 2">
    <name type="scientific">Lipomyces orientalis</name>
    <dbReference type="NCBI Taxonomy" id="1233043"/>
    <lineage>
        <taxon>Eukaryota</taxon>
        <taxon>Fungi</taxon>
        <taxon>Dikarya</taxon>
        <taxon>Ascomycota</taxon>
        <taxon>Saccharomycotina</taxon>
        <taxon>Lipomycetes</taxon>
        <taxon>Lipomycetales</taxon>
        <taxon>Lipomycetaceae</taxon>
        <taxon>Lipomyces</taxon>
    </lineage>
</organism>
<dbReference type="Proteomes" id="UP001489719">
    <property type="component" value="Unassembled WGS sequence"/>
</dbReference>
<gene>
    <name evidence="1" type="ORF">V1517DRAFT_338200</name>
</gene>
<accession>A0ACC3TPK0</accession>
<proteinExistence type="predicted"/>